<reference evidence="1" key="1">
    <citation type="submission" date="2020-02" db="EMBL/GenBank/DDBJ databases">
        <authorList>
            <person name="Meier V. D."/>
        </authorList>
    </citation>
    <scope>NUCLEOTIDE SEQUENCE</scope>
    <source>
        <strain evidence="1">AVDCRST_MAG62</strain>
    </source>
</reference>
<proteinExistence type="predicted"/>
<evidence type="ECO:0000313" key="1">
    <source>
        <dbReference type="EMBL" id="CAA9520502.1"/>
    </source>
</evidence>
<gene>
    <name evidence="1" type="ORF">AVDCRST_MAG62-1078</name>
</gene>
<dbReference type="AlphaFoldDB" id="A0A6J4TEB2"/>
<accession>A0A6J4TEB2</accession>
<name>A0A6J4TEB2_9SPHN</name>
<dbReference type="EMBL" id="CADCWB010000134">
    <property type="protein sequence ID" value="CAA9520502.1"/>
    <property type="molecule type" value="Genomic_DNA"/>
</dbReference>
<organism evidence="1">
    <name type="scientific">uncultured Sphingomonas sp</name>
    <dbReference type="NCBI Taxonomy" id="158754"/>
    <lineage>
        <taxon>Bacteria</taxon>
        <taxon>Pseudomonadati</taxon>
        <taxon>Pseudomonadota</taxon>
        <taxon>Alphaproteobacteria</taxon>
        <taxon>Sphingomonadales</taxon>
        <taxon>Sphingomonadaceae</taxon>
        <taxon>Sphingomonas</taxon>
        <taxon>environmental samples</taxon>
    </lineage>
</organism>
<protein>
    <submittedName>
        <fullName evidence="1">Uncharacterized protein</fullName>
    </submittedName>
</protein>
<sequence length="39" mass="4135">MNSRPGSIEAYSAPMTKNMRKFGVLSGSAATCTPDEEQA</sequence>